<sequence>MGRVIMRFGFLFTLLGCVAATVLKQNSLVRRDPSTDPEDFSWIKNWAAVGDSFTAGIGSGNVYSSRKEDKSCSRYDYSYPAIMNQFFGGSVKSFTYTACSGATSVDVAKQIDDLPTGLDLAVLTAGGNDLCLTSIITKCILLSVTSESTCQSAISAAQNAIDNILEDNVASLLTSLDSKMGRNGIIVLASYAQYFNNATSDCTNNQDWVFPGQAGSTSLLLTTAHRTSFNTLVKNTNAKLQAAVSKVAKSASSTIVFADWDDWGEATSGRFCEPGSSPNPDDPSNANVLFFKLPTYKTYIPGTLYKRDFEWDPLPVMEVSSNISVVREEEEQEAERRGLARLLEWASMPLAKRGSPTGPACSKSGLSSLLPDGIGKIFHPNTVGHEAVASYVTWAIANARAGILGVASPACSIVDELKCFQQTGSKGYASAYSLYSSTAKFCRMAVPDINSKGPGTAFSYSFNEGTPDESVFTVTMDSGASELDEGACNTAINRILDGCDGNDPKNPMNWKFGGNYINGGFTYNIAMARDNRPFPPPTEPSAKCQGKYKVVLTRYNIRGAGWATWDSGQKTLRPNSTHCFGKGLTGWSFKYFDEPDEDGYEWLAKFNSPIWTEARCYANNKVQKAAGGPAHDGCH</sequence>
<feature type="chain" id="PRO_5021277369" description="SGNH hydrolase-type esterase domain-containing protein" evidence="1">
    <location>
        <begin position="21"/>
        <end position="635"/>
    </location>
</feature>
<keyword evidence="4" id="KW-1185">Reference proteome</keyword>
<name>A0A507QXH5_MONPU</name>
<dbReference type="InterPro" id="IPR036514">
    <property type="entry name" value="SGNH_hydro_sf"/>
</dbReference>
<comment type="caution">
    <text evidence="3">The sequence shown here is derived from an EMBL/GenBank/DDBJ whole genome shotgun (WGS) entry which is preliminary data.</text>
</comment>
<feature type="domain" description="SGNH hydrolase-type esterase" evidence="2">
    <location>
        <begin position="48"/>
        <end position="216"/>
    </location>
</feature>
<dbReference type="AlphaFoldDB" id="A0A507QXH5"/>
<evidence type="ECO:0000259" key="2">
    <source>
        <dbReference type="Pfam" id="PF13472"/>
    </source>
</evidence>
<evidence type="ECO:0000256" key="1">
    <source>
        <dbReference type="SAM" id="SignalP"/>
    </source>
</evidence>
<accession>A0A507QXH5</accession>
<evidence type="ECO:0000313" key="3">
    <source>
        <dbReference type="EMBL" id="TQB74250.1"/>
    </source>
</evidence>
<dbReference type="SUPFAM" id="SSF52266">
    <property type="entry name" value="SGNH hydrolase"/>
    <property type="match status" value="1"/>
</dbReference>
<dbReference type="GO" id="GO:0016788">
    <property type="term" value="F:hydrolase activity, acting on ester bonds"/>
    <property type="evidence" value="ECO:0007669"/>
    <property type="project" value="InterPro"/>
</dbReference>
<dbReference type="PANTHER" id="PTHR37981">
    <property type="entry name" value="LIPASE 2"/>
    <property type="match status" value="1"/>
</dbReference>
<keyword evidence="1" id="KW-0732">Signal</keyword>
<dbReference type="PANTHER" id="PTHR37981:SF1">
    <property type="entry name" value="SGNH HYDROLASE-TYPE ESTERASE DOMAIN-CONTAINING PROTEIN"/>
    <property type="match status" value="1"/>
</dbReference>
<dbReference type="EMBL" id="VIFY01000033">
    <property type="protein sequence ID" value="TQB74250.1"/>
    <property type="molecule type" value="Genomic_DNA"/>
</dbReference>
<dbReference type="GO" id="GO:0006629">
    <property type="term" value="P:lipid metabolic process"/>
    <property type="evidence" value="ECO:0007669"/>
    <property type="project" value="TreeGrafter"/>
</dbReference>
<dbReference type="InterPro" id="IPR037460">
    <property type="entry name" value="SEST-like"/>
</dbReference>
<organism evidence="3 4">
    <name type="scientific">Monascus purpureus</name>
    <name type="common">Red mold</name>
    <name type="synonym">Monascus anka</name>
    <dbReference type="NCBI Taxonomy" id="5098"/>
    <lineage>
        <taxon>Eukaryota</taxon>
        <taxon>Fungi</taxon>
        <taxon>Dikarya</taxon>
        <taxon>Ascomycota</taxon>
        <taxon>Pezizomycotina</taxon>
        <taxon>Eurotiomycetes</taxon>
        <taxon>Eurotiomycetidae</taxon>
        <taxon>Eurotiales</taxon>
        <taxon>Aspergillaceae</taxon>
        <taxon>Monascus</taxon>
    </lineage>
</organism>
<dbReference type="Pfam" id="PF13472">
    <property type="entry name" value="Lipase_GDSL_2"/>
    <property type="match status" value="1"/>
</dbReference>
<dbReference type="InterPro" id="IPR013830">
    <property type="entry name" value="SGNH_hydro"/>
</dbReference>
<reference evidence="3 4" key="1">
    <citation type="submission" date="2019-06" db="EMBL/GenBank/DDBJ databases">
        <title>Wine fermentation using esterase from Monascus purpureus.</title>
        <authorList>
            <person name="Geng C."/>
            <person name="Zhang Y."/>
        </authorList>
    </citation>
    <scope>NUCLEOTIDE SEQUENCE [LARGE SCALE GENOMIC DNA]</scope>
    <source>
        <strain evidence="3">HQ1</strain>
    </source>
</reference>
<dbReference type="Pfam" id="PF18647">
    <property type="entry name" value="Fungal_lectin_2"/>
    <property type="match status" value="1"/>
</dbReference>
<dbReference type="CDD" id="cd01823">
    <property type="entry name" value="SEST_like"/>
    <property type="match status" value="1"/>
</dbReference>
<dbReference type="STRING" id="5098.A0A507QXH5"/>
<feature type="signal peptide" evidence="1">
    <location>
        <begin position="1"/>
        <end position="20"/>
    </location>
</feature>
<protein>
    <recommendedName>
        <fullName evidence="2">SGNH hydrolase-type esterase domain-containing protein</fullName>
    </recommendedName>
</protein>
<gene>
    <name evidence="3" type="ORF">MPDQ_004973</name>
</gene>
<evidence type="ECO:0000313" key="4">
    <source>
        <dbReference type="Proteomes" id="UP000319663"/>
    </source>
</evidence>
<dbReference type="Proteomes" id="UP000319663">
    <property type="component" value="Unassembled WGS sequence"/>
</dbReference>
<dbReference type="Gene3D" id="3.40.50.1110">
    <property type="entry name" value="SGNH hydrolase"/>
    <property type="match status" value="1"/>
</dbReference>
<proteinExistence type="predicted"/>